<accession>X1TX86</accession>
<protein>
    <submittedName>
        <fullName evidence="1">Uncharacterized protein</fullName>
    </submittedName>
</protein>
<reference evidence="1" key="1">
    <citation type="journal article" date="2014" name="Front. Microbiol.">
        <title>High frequency of phylogenetically diverse reductive dehalogenase-homologous genes in deep subseafloor sedimentary metagenomes.</title>
        <authorList>
            <person name="Kawai M."/>
            <person name="Futagami T."/>
            <person name="Toyoda A."/>
            <person name="Takaki Y."/>
            <person name="Nishi S."/>
            <person name="Hori S."/>
            <person name="Arai W."/>
            <person name="Tsubouchi T."/>
            <person name="Morono Y."/>
            <person name="Uchiyama I."/>
            <person name="Ito T."/>
            <person name="Fujiyama A."/>
            <person name="Inagaki F."/>
            <person name="Takami H."/>
        </authorList>
    </citation>
    <scope>NUCLEOTIDE SEQUENCE</scope>
    <source>
        <strain evidence="1">Expedition CK06-06</strain>
    </source>
</reference>
<evidence type="ECO:0000313" key="1">
    <source>
        <dbReference type="EMBL" id="GAI84649.1"/>
    </source>
</evidence>
<proteinExistence type="predicted"/>
<name>X1TX86_9ZZZZ</name>
<gene>
    <name evidence="1" type="ORF">S12H4_14861</name>
</gene>
<sequence>MGDILHHSWGYDQTNCDFYQVVEVKKASVVLRKIGAKTVPGSEGFMCESLMPEKDAFITKGFQALAKHDKGITPENPTITKRVSFYVKEDGDLRYFIPTPYGWCDLWEGKPEYSSWYA</sequence>
<dbReference type="EMBL" id="BARW01007103">
    <property type="protein sequence ID" value="GAI84649.1"/>
    <property type="molecule type" value="Genomic_DNA"/>
</dbReference>
<dbReference type="AlphaFoldDB" id="X1TX86"/>
<organism evidence="1">
    <name type="scientific">marine sediment metagenome</name>
    <dbReference type="NCBI Taxonomy" id="412755"/>
    <lineage>
        <taxon>unclassified sequences</taxon>
        <taxon>metagenomes</taxon>
        <taxon>ecological metagenomes</taxon>
    </lineage>
</organism>
<comment type="caution">
    <text evidence="1">The sequence shown here is derived from an EMBL/GenBank/DDBJ whole genome shotgun (WGS) entry which is preliminary data.</text>
</comment>